<comment type="caution">
    <text evidence="2">The sequence shown here is derived from an EMBL/GenBank/DDBJ whole genome shotgun (WGS) entry which is preliminary data.</text>
</comment>
<accession>A0A4V1ZBI6</accession>
<dbReference type="AlphaFoldDB" id="A0A4V1ZBI6"/>
<reference evidence="2 3" key="1">
    <citation type="submission" date="2019-02" db="EMBL/GenBank/DDBJ databases">
        <title>Bacterial novel species Mucilaginibacter sp. 17JY9-4 isolated from soil.</title>
        <authorList>
            <person name="Jung H.-Y."/>
        </authorList>
    </citation>
    <scope>NUCLEOTIDE SEQUENCE [LARGE SCALE GENOMIC DNA]</scope>
    <source>
        <strain evidence="2 3">17JY9-4</strain>
    </source>
</reference>
<evidence type="ECO:0000313" key="2">
    <source>
        <dbReference type="EMBL" id="RYU87879.1"/>
    </source>
</evidence>
<sequence length="95" mass="11497">MAKRLVISKKAYTDIDKIVEFNNYRNKSKTYSEKFIKNLQKQLTLLVKHPLIGKHTDMPDTLLLVWDNYYIFYIDNEDTIEIRSIYHQRENVPFK</sequence>
<dbReference type="InterPro" id="IPR035093">
    <property type="entry name" value="RelE/ParE_toxin_dom_sf"/>
</dbReference>
<evidence type="ECO:0000313" key="3">
    <source>
        <dbReference type="Proteomes" id="UP000293331"/>
    </source>
</evidence>
<dbReference type="InterPro" id="IPR007712">
    <property type="entry name" value="RelE/ParE_toxin"/>
</dbReference>
<keyword evidence="1" id="KW-1277">Toxin-antitoxin system</keyword>
<protein>
    <submittedName>
        <fullName evidence="2">Type II toxin-antitoxin system RelE/ParE family toxin</fullName>
    </submittedName>
</protein>
<dbReference type="EMBL" id="SEWG01000006">
    <property type="protein sequence ID" value="RYU87879.1"/>
    <property type="molecule type" value="Genomic_DNA"/>
</dbReference>
<dbReference type="RefSeq" id="WP_129877574.1">
    <property type="nucleotide sequence ID" value="NZ_SEWG01000006.1"/>
</dbReference>
<name>A0A4V1ZBI6_9SPHI</name>
<dbReference type="Gene3D" id="3.30.2310.20">
    <property type="entry name" value="RelE-like"/>
    <property type="match status" value="1"/>
</dbReference>
<dbReference type="Pfam" id="PF05016">
    <property type="entry name" value="ParE_toxin"/>
    <property type="match status" value="1"/>
</dbReference>
<dbReference type="OrthoDB" id="1098070at2"/>
<keyword evidence="3" id="KW-1185">Reference proteome</keyword>
<organism evidence="2 3">
    <name type="scientific">Mucilaginibacter terrigena</name>
    <dbReference type="NCBI Taxonomy" id="2492395"/>
    <lineage>
        <taxon>Bacteria</taxon>
        <taxon>Pseudomonadati</taxon>
        <taxon>Bacteroidota</taxon>
        <taxon>Sphingobacteriia</taxon>
        <taxon>Sphingobacteriales</taxon>
        <taxon>Sphingobacteriaceae</taxon>
        <taxon>Mucilaginibacter</taxon>
    </lineage>
</organism>
<gene>
    <name evidence="2" type="ORF">EWM62_15400</name>
</gene>
<evidence type="ECO:0000256" key="1">
    <source>
        <dbReference type="ARBA" id="ARBA00022649"/>
    </source>
</evidence>
<dbReference type="Proteomes" id="UP000293331">
    <property type="component" value="Unassembled WGS sequence"/>
</dbReference>
<proteinExistence type="predicted"/>